<dbReference type="Pfam" id="PF24340">
    <property type="entry name" value="DH_2"/>
    <property type="match status" value="1"/>
</dbReference>
<proteinExistence type="predicted"/>
<dbReference type="Pfam" id="PF24345">
    <property type="entry name" value="PH_24"/>
    <property type="match status" value="1"/>
</dbReference>
<feature type="compositionally biased region" description="Basic residues" evidence="1">
    <location>
        <begin position="1015"/>
        <end position="1027"/>
    </location>
</feature>
<feature type="compositionally biased region" description="Basic and acidic residues" evidence="1">
    <location>
        <begin position="379"/>
        <end position="396"/>
    </location>
</feature>
<protein>
    <recommendedName>
        <fullName evidence="7">SRm160/300 splicing coactivator</fullName>
    </recommendedName>
</protein>
<feature type="region of interest" description="Disordered" evidence="1">
    <location>
        <begin position="627"/>
        <end position="994"/>
    </location>
</feature>
<feature type="compositionally biased region" description="Polar residues" evidence="1">
    <location>
        <begin position="829"/>
        <end position="838"/>
    </location>
</feature>
<accession>A0A2H3A5U3</accession>
<feature type="region of interest" description="Disordered" evidence="1">
    <location>
        <begin position="1761"/>
        <end position="1780"/>
    </location>
</feature>
<evidence type="ECO:0000256" key="1">
    <source>
        <dbReference type="SAM" id="MobiDB-lite"/>
    </source>
</evidence>
<feature type="domain" description="PH" evidence="3">
    <location>
        <begin position="1246"/>
        <end position="1387"/>
    </location>
</feature>
<feature type="region of interest" description="Disordered" evidence="1">
    <location>
        <begin position="1788"/>
        <end position="1808"/>
    </location>
</feature>
<dbReference type="Proteomes" id="UP000219286">
    <property type="component" value="Unassembled WGS sequence"/>
</dbReference>
<keyword evidence="6" id="KW-1185">Reference proteome</keyword>
<feature type="region of interest" description="Disordered" evidence="1">
    <location>
        <begin position="1009"/>
        <end position="1028"/>
    </location>
</feature>
<feature type="region of interest" description="Disordered" evidence="1">
    <location>
        <begin position="1383"/>
        <end position="1629"/>
    </location>
</feature>
<dbReference type="Pfam" id="PF24344">
    <property type="entry name" value="PH_23"/>
    <property type="match status" value="1"/>
</dbReference>
<feature type="compositionally biased region" description="Polar residues" evidence="1">
    <location>
        <begin position="1594"/>
        <end position="1613"/>
    </location>
</feature>
<evidence type="ECO:0000259" key="4">
    <source>
        <dbReference type="Pfam" id="PF24345"/>
    </source>
</evidence>
<feature type="compositionally biased region" description="Basic and acidic residues" evidence="1">
    <location>
        <begin position="441"/>
        <end position="453"/>
    </location>
</feature>
<feature type="compositionally biased region" description="Low complexity" evidence="1">
    <location>
        <begin position="962"/>
        <end position="975"/>
    </location>
</feature>
<dbReference type="EMBL" id="LFMI01000698">
    <property type="protein sequence ID" value="OTA06604.1"/>
    <property type="molecule type" value="Genomic_DNA"/>
</dbReference>
<feature type="compositionally biased region" description="Low complexity" evidence="1">
    <location>
        <begin position="758"/>
        <end position="770"/>
    </location>
</feature>
<organism evidence="5 6">
    <name type="scientific">Trichoderma parareesei</name>
    <name type="common">Filamentous fungus</name>
    <dbReference type="NCBI Taxonomy" id="858221"/>
    <lineage>
        <taxon>Eukaryota</taxon>
        <taxon>Fungi</taxon>
        <taxon>Dikarya</taxon>
        <taxon>Ascomycota</taxon>
        <taxon>Pezizomycotina</taxon>
        <taxon>Sordariomycetes</taxon>
        <taxon>Hypocreomycetidae</taxon>
        <taxon>Hypocreales</taxon>
        <taxon>Hypocreaceae</taxon>
        <taxon>Trichoderma</taxon>
    </lineage>
</organism>
<feature type="compositionally biased region" description="Basic and acidic residues" evidence="1">
    <location>
        <begin position="99"/>
        <end position="108"/>
    </location>
</feature>
<feature type="compositionally biased region" description="Low complexity" evidence="1">
    <location>
        <begin position="45"/>
        <end position="61"/>
    </location>
</feature>
<gene>
    <name evidence="5" type="ORF">A9Z42_0073490</name>
</gene>
<feature type="region of interest" description="Disordered" evidence="1">
    <location>
        <begin position="262"/>
        <end position="479"/>
    </location>
</feature>
<evidence type="ECO:0000259" key="3">
    <source>
        <dbReference type="Pfam" id="PF24344"/>
    </source>
</evidence>
<feature type="compositionally biased region" description="Pro residues" evidence="1">
    <location>
        <begin position="1439"/>
        <end position="1452"/>
    </location>
</feature>
<feature type="region of interest" description="Disordered" evidence="1">
    <location>
        <begin position="1"/>
        <end position="249"/>
    </location>
</feature>
<feature type="compositionally biased region" description="Basic residues" evidence="1">
    <location>
        <begin position="216"/>
        <end position="232"/>
    </location>
</feature>
<dbReference type="OrthoDB" id="5408934at2759"/>
<feature type="compositionally biased region" description="Acidic residues" evidence="1">
    <location>
        <begin position="1539"/>
        <end position="1548"/>
    </location>
</feature>
<feature type="compositionally biased region" description="Low complexity" evidence="1">
    <location>
        <begin position="273"/>
        <end position="282"/>
    </location>
</feature>
<evidence type="ECO:0000313" key="5">
    <source>
        <dbReference type="EMBL" id="OTA06604.1"/>
    </source>
</evidence>
<dbReference type="InterPro" id="IPR056223">
    <property type="entry name" value="PH_24"/>
</dbReference>
<dbReference type="InterPro" id="IPR056222">
    <property type="entry name" value="PH_23"/>
</dbReference>
<feature type="compositionally biased region" description="Low complexity" evidence="1">
    <location>
        <begin position="1851"/>
        <end position="1866"/>
    </location>
</feature>
<sequence length="2014" mass="220306">MTSSNEAPGDSSAPPNPTTPTNLSEHSKSGGSKDGSATDGKKTPGESPKSAPAAAPGGRPRSNTKKTEPPSLLHDFLLGRPSPARLQAERKRRQSMDTVKAEARHEMRQNQVRKLQPPSGVRDRVKTWQKANAAAMVDSNPDDAATEPTDVAFAGEEMESVTEEDRVRIKMRQKRRPPKAIVHNNGGAKSETDKKDKEVPPPPKKRIVSDDNWVKPKVRKPSVRKVSPRPRKTSNPTPARIPNGFVFRAVPNPSFQSKVKAWAEKVVTPPPKSLKGSLSSDLSDSEEEEEEDSDDGETATEVTARKPLKPSMDDTDGIRVRPIRKKEPDDDGIRVAPKKATDDDGIRVTPKKATNDDGIRVTPKKTTNDDGIRVAPIKASDDGIRVAPKKAADDGIRVTPAKPPPAAPQDDGIRVKPVEVKESKDGIRITRMKVSPPPRGDGIRVKPVTEARSEPGTPRPTRQRSKTTGTASKKHTIHDLIKAVEEATLLSMSDGAEDLDSYLDAPAEEPRPKPRQGGVKRSGTKRPNTRAKSADVGSRAKQPPHIPDSDLGTTLTDRSLADIPGEIPFGHSAFSELDLPLRGPPKSKPKQQQQQQKRTKLDRATSLKAMPNVLKKVVEEGKKIIQEINEPSRHATPNNPPSIEKWLNNTVEPYEKGNRPPSLSSTLSDEDDEDDDVTIGEAAPRDTTREARREIRPKETTREIKPKEAMRETKARESRETTPKKTASRETVSRESPHRASTSKETKHRRKPSAETRSSMVSDSRVVSNVTSDLSSNLTSSVETTHSEETTQSANASSPKSGSRTSRESEKRKSASSSSLKRRSATRDSLPSSKSGSTRRPFLGALKEAFQGESATLTKPIKAYQSQEERRFASDDDSLEDDDQTELEADSQYMQSNSELSSWVTTDTRSSTDRDSSVRSSSRGAPHIAGPRLRPPTNGHELSTILSEGSSVSHSETESDVSRSTLTRSTTFSKSTDPRTPQRQGSGLKRRLTKHSDLVSVLSLPDDANVPQRIKSNRSRPSLRKARGLSSNVTADDLLKEFADDENLFRRELKTLVDGVIPVLLSHVVSDSTPPSELFGAASAKAKVDVTSKSVVNMGVVLEKLKNAHDKAPLNDIRRMANWAHGVVPIYKNYLGVWRLGFQDLIVNLAPRRGSADEDDSLLNALPRNANGDLINAQGERVAVAYLLKRPLLRIKQLARLIVCVDQMYPSPDTNQLVKDFEALQEKARQRHREEVARIIDEEAINTDTSRARDLRTLSPMKSVTIAVSRQVSAKDIFSLDLSHSNGQRLECQVELVHRDNQSRPEDKGDLLIREVGDGRRSYLLFPPISMSLVSARAGDGKQDMVVMVRGNHNGKAWHELLNLWADEEEQILDWLDILPSSPVPPRQPEPSILDESELGSDSPGRLPDVPVGVRSMVSVATRSDTTDHDDSDSSLATPPTPTRAAPGPPGKTEPSASRQIPIIYHNDAPPPRPPVHRTLSPTPQQSPKSQSLLKPPIDLHANDRLKRRGSSPLKHEYLPSEVSSASGLSSSAVSSIVEEGEETESDGESVSGTESESESSDEEMESLDIPQTELGYSIREDDRRRGSYAPSFAPSNTPASEVSLTPSNSASQAGLHGRKPSEEDGSIARSGRCLATVSRWSDKGTWKDVHPDHCSIMVTDGLIEAFAFRDSNYTQLDDRPIVALDLTPLVLIRQSTAVDLEIRSSMQPHSKLAPVYQGGNFRFRCLNGPDCYTLYTAVHHARLNNQKFIQLENEARFRSFGERPAPPEEGDKSSRRSWFGRKNSYRSSVRAPQSQHFDGASTTPSSTLSASSFLKKLTLVGNLSFNLARSSVDKRGGRGGSGNNSLYTTGSSSGWGSPRSPSVSVDNSGEVPVNFGTDNIRIRLHLLVSPAKWEDYGNCNLQIRRPPPGWRQALRADHGLEKRVTVTTAPKKSSEKPIVVLDAVLGSGCFTPMGSRGIVCGVWEEVKSGDGVVGGVPANGATGGNIKKWCFQFASVAEAGWVLRLVHQEVLTT</sequence>
<feature type="compositionally biased region" description="Basic and acidic residues" evidence="1">
    <location>
        <begin position="325"/>
        <end position="346"/>
    </location>
</feature>
<evidence type="ECO:0000259" key="2">
    <source>
        <dbReference type="Pfam" id="PF24340"/>
    </source>
</evidence>
<feature type="region of interest" description="Disordered" evidence="1">
    <location>
        <begin position="500"/>
        <end position="613"/>
    </location>
</feature>
<feature type="region of interest" description="Disordered" evidence="1">
    <location>
        <begin position="1832"/>
        <end position="1868"/>
    </location>
</feature>
<feature type="compositionally biased region" description="Basic and acidic residues" evidence="1">
    <location>
        <begin position="411"/>
        <end position="428"/>
    </location>
</feature>
<feature type="compositionally biased region" description="Polar residues" evidence="1">
    <location>
        <begin position="1788"/>
        <end position="1797"/>
    </location>
</feature>
<feature type="compositionally biased region" description="Acidic residues" evidence="1">
    <location>
        <begin position="875"/>
        <end position="889"/>
    </location>
</feature>
<feature type="compositionally biased region" description="Polar residues" evidence="1">
    <location>
        <begin position="940"/>
        <end position="954"/>
    </location>
</feature>
<feature type="compositionally biased region" description="Basic residues" evidence="1">
    <location>
        <begin position="169"/>
        <end position="178"/>
    </location>
</feature>
<feature type="compositionally biased region" description="Basic and acidic residues" evidence="1">
    <location>
        <begin position="1761"/>
        <end position="1775"/>
    </location>
</feature>
<dbReference type="InterPro" id="IPR056416">
    <property type="entry name" value="DH_2_fung"/>
</dbReference>
<comment type="caution">
    <text evidence="5">The sequence shown here is derived from an EMBL/GenBank/DDBJ whole genome shotgun (WGS) entry which is preliminary data.</text>
</comment>
<evidence type="ECO:0008006" key="7">
    <source>
        <dbReference type="Google" id="ProtNLM"/>
    </source>
</evidence>
<name>A0A2H3A5U3_TRIPA</name>
<feature type="compositionally biased region" description="Acidic residues" evidence="1">
    <location>
        <begin position="1556"/>
        <end position="1567"/>
    </location>
</feature>
<feature type="domain" description="DBL homology" evidence="2">
    <location>
        <begin position="1031"/>
        <end position="1232"/>
    </location>
</feature>
<feature type="compositionally biased region" description="Acidic residues" evidence="1">
    <location>
        <begin position="668"/>
        <end position="678"/>
    </location>
</feature>
<feature type="compositionally biased region" description="Basic and acidic residues" evidence="1">
    <location>
        <begin position="190"/>
        <end position="199"/>
    </location>
</feature>
<feature type="domain" description="PH" evidence="4">
    <location>
        <begin position="1630"/>
        <end position="1758"/>
    </location>
</feature>
<evidence type="ECO:0000313" key="6">
    <source>
        <dbReference type="Proteomes" id="UP000219286"/>
    </source>
</evidence>
<reference evidence="5 6" key="1">
    <citation type="journal article" date="2015" name="Genome Announc.">
        <title>Genome sequence and annotation of Trichoderma parareesei, the ancestor of the cellulase producer Trichoderma reesei.</title>
        <authorList>
            <person name="Yang D."/>
            <person name="Pomraning K."/>
            <person name="Kopchinskiy A."/>
            <person name="Karimi Aghcheh R."/>
            <person name="Atanasova L."/>
            <person name="Chenthamara K."/>
            <person name="Baker S.E."/>
            <person name="Zhang R."/>
            <person name="Shen Q."/>
            <person name="Freitag M."/>
            <person name="Kubicek C.P."/>
            <person name="Druzhinina I.S."/>
        </authorList>
    </citation>
    <scope>NUCLEOTIDE SEQUENCE [LARGE SCALE GENOMIC DNA]</scope>
    <source>
        <strain evidence="5 6">CBS 125925</strain>
    </source>
</reference>
<feature type="compositionally biased region" description="Low complexity" evidence="1">
    <location>
        <begin position="1479"/>
        <end position="1497"/>
    </location>
</feature>
<feature type="compositionally biased region" description="Low complexity" evidence="1">
    <location>
        <begin position="1521"/>
        <end position="1538"/>
    </location>
</feature>
<feature type="compositionally biased region" description="Acidic residues" evidence="1">
    <location>
        <begin position="283"/>
        <end position="298"/>
    </location>
</feature>
<feature type="compositionally biased region" description="Basic and acidic residues" evidence="1">
    <location>
        <begin position="683"/>
        <end position="745"/>
    </location>
</feature>